<protein>
    <submittedName>
        <fullName evidence="5">Cytochrome P450</fullName>
    </submittedName>
</protein>
<dbReference type="EMBL" id="KE652664">
    <property type="protein sequence ID" value="EQL00890.1"/>
    <property type="molecule type" value="Genomic_DNA"/>
</dbReference>
<dbReference type="HOGENOM" id="CLU_001570_5_4_1"/>
<accession>T5A5Y6</accession>
<feature type="binding site" description="axial binding residue" evidence="4">
    <location>
        <position position="373"/>
    </location>
    <ligand>
        <name>heme</name>
        <dbReference type="ChEBI" id="CHEBI:30413"/>
    </ligand>
    <ligandPart>
        <name>Fe</name>
        <dbReference type="ChEBI" id="CHEBI:18248"/>
    </ligandPart>
</feature>
<dbReference type="AlphaFoldDB" id="T5A5Y6"/>
<dbReference type="Gene3D" id="1.10.630.10">
    <property type="entry name" value="Cytochrome P450"/>
    <property type="match status" value="1"/>
</dbReference>
<dbReference type="GO" id="GO:0004497">
    <property type="term" value="F:monooxygenase activity"/>
    <property type="evidence" value="ECO:0007669"/>
    <property type="project" value="InterPro"/>
</dbReference>
<evidence type="ECO:0000313" key="5">
    <source>
        <dbReference type="EMBL" id="EQL00890.1"/>
    </source>
</evidence>
<dbReference type="PANTHER" id="PTHR24305">
    <property type="entry name" value="CYTOCHROME P450"/>
    <property type="match status" value="1"/>
</dbReference>
<keyword evidence="1 4" id="KW-0349">Heme</keyword>
<reference evidence="5 6" key="1">
    <citation type="journal article" date="2013" name="Chin. Sci. Bull.">
        <title>Genome survey uncovers the secrets of sex and lifestyle in caterpillar fungus.</title>
        <authorList>
            <person name="Hu X."/>
            <person name="Zhang Y."/>
            <person name="Xiao G."/>
            <person name="Zheng P."/>
            <person name="Xia Y."/>
            <person name="Zhang X."/>
            <person name="St Leger R.J."/>
            <person name="Liu X."/>
            <person name="Wang C."/>
        </authorList>
    </citation>
    <scope>NUCLEOTIDE SEQUENCE [LARGE SCALE GENOMIC DNA]</scope>
    <source>
        <strain evidence="6">Co18 / CGMCC 3.14243</strain>
        <tissue evidence="5">Fruit-body</tissue>
    </source>
</reference>
<dbReference type="Pfam" id="PF00067">
    <property type="entry name" value="p450"/>
    <property type="match status" value="1"/>
</dbReference>
<dbReference type="Proteomes" id="UP000019374">
    <property type="component" value="Unassembled WGS sequence"/>
</dbReference>
<dbReference type="OrthoDB" id="1470350at2759"/>
<dbReference type="PANTHER" id="PTHR24305:SF108">
    <property type="entry name" value="P450, PUTATIVE (EUROFUNG)-RELATED"/>
    <property type="match status" value="1"/>
</dbReference>
<keyword evidence="3 4" id="KW-0408">Iron</keyword>
<dbReference type="GO" id="GO:0016705">
    <property type="term" value="F:oxidoreductase activity, acting on paired donors, with incorporation or reduction of molecular oxygen"/>
    <property type="evidence" value="ECO:0007669"/>
    <property type="project" value="InterPro"/>
</dbReference>
<name>T5A5Y6_OPHSC</name>
<evidence type="ECO:0000256" key="2">
    <source>
        <dbReference type="ARBA" id="ARBA00022723"/>
    </source>
</evidence>
<gene>
    <name evidence="5" type="ORF">OCS_03389</name>
</gene>
<dbReference type="InterPro" id="IPR002401">
    <property type="entry name" value="Cyt_P450_E_grp-I"/>
</dbReference>
<dbReference type="InterPro" id="IPR001128">
    <property type="entry name" value="Cyt_P450"/>
</dbReference>
<evidence type="ECO:0000256" key="3">
    <source>
        <dbReference type="ARBA" id="ARBA00023004"/>
    </source>
</evidence>
<dbReference type="InterPro" id="IPR050121">
    <property type="entry name" value="Cytochrome_P450_monoxygenase"/>
</dbReference>
<dbReference type="PRINTS" id="PR00463">
    <property type="entry name" value="EP450I"/>
</dbReference>
<organism evidence="5 6">
    <name type="scientific">Ophiocordyceps sinensis (strain Co18 / CGMCC 3.14243)</name>
    <name type="common">Yarsagumba caterpillar fungus</name>
    <name type="synonym">Hirsutella sinensis</name>
    <dbReference type="NCBI Taxonomy" id="911162"/>
    <lineage>
        <taxon>Eukaryota</taxon>
        <taxon>Fungi</taxon>
        <taxon>Dikarya</taxon>
        <taxon>Ascomycota</taxon>
        <taxon>Pezizomycotina</taxon>
        <taxon>Sordariomycetes</taxon>
        <taxon>Hypocreomycetidae</taxon>
        <taxon>Hypocreales</taxon>
        <taxon>Ophiocordycipitaceae</taxon>
        <taxon>Ophiocordyceps</taxon>
    </lineage>
</organism>
<dbReference type="SUPFAM" id="SSF48264">
    <property type="entry name" value="Cytochrome P450"/>
    <property type="match status" value="1"/>
</dbReference>
<evidence type="ECO:0000313" key="6">
    <source>
        <dbReference type="Proteomes" id="UP000019374"/>
    </source>
</evidence>
<comment type="cofactor">
    <cofactor evidence="4">
        <name>heme</name>
        <dbReference type="ChEBI" id="CHEBI:30413"/>
    </cofactor>
</comment>
<dbReference type="InterPro" id="IPR036396">
    <property type="entry name" value="Cyt_P450_sf"/>
</dbReference>
<evidence type="ECO:0000256" key="1">
    <source>
        <dbReference type="ARBA" id="ARBA00022617"/>
    </source>
</evidence>
<dbReference type="GO" id="GO:0005506">
    <property type="term" value="F:iron ion binding"/>
    <property type="evidence" value="ECO:0007669"/>
    <property type="project" value="InterPro"/>
</dbReference>
<keyword evidence="2 4" id="KW-0479">Metal-binding</keyword>
<evidence type="ECO:0000256" key="4">
    <source>
        <dbReference type="PIRSR" id="PIRSR602401-1"/>
    </source>
</evidence>
<proteinExistence type="predicted"/>
<dbReference type="eggNOG" id="KOG0156">
    <property type="taxonomic scope" value="Eukaryota"/>
</dbReference>
<dbReference type="GO" id="GO:0020037">
    <property type="term" value="F:heme binding"/>
    <property type="evidence" value="ECO:0007669"/>
    <property type="project" value="InterPro"/>
</dbReference>
<sequence length="429" mass="47872">MSQPIPQPPGVPVLGNIFNINQANPWASLKSLAEQHGEIFQIRVLNHSIVFVASVALADEICDERRFRKFVGGPVVEIRHAVGDSLWFPEMRDTASELLALWKTTTGPVSPFVDLGRLDLETVTLILFGKRLNRLSGPVHPMIQGIEHSTNEAVLRPNRPAILNWLVYGGKFASAIAAMRTYAADLVKTRKETPTQRQDLLEALLYSKDPETNKALTDSQVLDEVVTMPIASGTQPCLLASALCLLLQNPKVIVKARQELDAVIGDGEFTYAHLAQLDYVQAIIRESLRLSFPAPGFNIEPIPSADKSPVLLAQGKYQIPHDQPMIIVMAGVNRDPAVFEDPLSFKPERMMGEAFDRLPPGAKKWFGSGKRECTGKHYAWQWCTIIMAKMLREMDFEMADPDYKLEHDGWFNVRPIDFTVNVSPREKGP</sequence>